<feature type="active site" evidence="9">
    <location>
        <position position="52"/>
    </location>
</feature>
<dbReference type="InterPro" id="IPR014720">
    <property type="entry name" value="dsRBD_dom"/>
</dbReference>
<keyword evidence="6 9" id="KW-0255">Endonuclease</keyword>
<keyword evidence="9" id="KW-0819">tRNA processing</keyword>
<evidence type="ECO:0000256" key="2">
    <source>
        <dbReference type="ARBA" id="ARBA00010183"/>
    </source>
</evidence>
<dbReference type="SMART" id="SM00358">
    <property type="entry name" value="DSRM"/>
    <property type="match status" value="1"/>
</dbReference>
<evidence type="ECO:0000259" key="10">
    <source>
        <dbReference type="PROSITE" id="PS50137"/>
    </source>
</evidence>
<dbReference type="RefSeq" id="WP_068913771.1">
    <property type="nucleotide sequence ID" value="NZ_MBEW02000002.1"/>
</dbReference>
<keyword evidence="5 9" id="KW-0540">Nuclease</keyword>
<dbReference type="InterPro" id="IPR036389">
    <property type="entry name" value="RNase_III_sf"/>
</dbReference>
<evidence type="ECO:0000259" key="11">
    <source>
        <dbReference type="PROSITE" id="PS50142"/>
    </source>
</evidence>
<dbReference type="GO" id="GO:0010468">
    <property type="term" value="P:regulation of gene expression"/>
    <property type="evidence" value="ECO:0007669"/>
    <property type="project" value="TreeGrafter"/>
</dbReference>
<dbReference type="CDD" id="cd10845">
    <property type="entry name" value="DSRM_RNAse_III_family"/>
    <property type="match status" value="1"/>
</dbReference>
<dbReference type="GO" id="GO:0006397">
    <property type="term" value="P:mRNA processing"/>
    <property type="evidence" value="ECO:0007669"/>
    <property type="project" value="UniProtKB-UniRule"/>
</dbReference>
<dbReference type="Pfam" id="PF14622">
    <property type="entry name" value="Ribonucleas_3_3"/>
    <property type="match status" value="1"/>
</dbReference>
<dbReference type="AlphaFoldDB" id="A0A1C0AGB9"/>
<reference evidence="12 13" key="1">
    <citation type="journal article" date="2016" name="Genome Announc.">
        <title>Draft Genome Sequence of Criibacterium bergeronii gen. nov., sp. nov., Strain CCRI-22567T, Isolated from a Vaginal Sample from a Woman with Bacterial Vaginosis.</title>
        <authorList>
            <person name="Maheux A.F."/>
            <person name="Berube E."/>
            <person name="Boudreau D.K."/>
            <person name="Raymond F."/>
            <person name="Corbeil J."/>
            <person name="Roy P.H."/>
            <person name="Boissinot M."/>
            <person name="Omar R.F."/>
        </authorList>
    </citation>
    <scope>NUCLEOTIDE SEQUENCE [LARGE SCALE GENOMIC DNA]</scope>
    <source>
        <strain evidence="12 13">CCRI-22567</strain>
    </source>
</reference>
<dbReference type="PROSITE" id="PS00517">
    <property type="entry name" value="RNASE_3_1"/>
    <property type="match status" value="1"/>
</dbReference>
<comment type="similarity">
    <text evidence="2">Belongs to the ribonuclease III family.</text>
</comment>
<dbReference type="SUPFAM" id="SSF54768">
    <property type="entry name" value="dsRNA-binding domain-like"/>
    <property type="match status" value="1"/>
</dbReference>
<feature type="active site" evidence="9">
    <location>
        <position position="123"/>
    </location>
</feature>
<dbReference type="Gene3D" id="1.10.1520.10">
    <property type="entry name" value="Ribonuclease III domain"/>
    <property type="match status" value="1"/>
</dbReference>
<dbReference type="STRING" id="1871336.BBG48_07845"/>
<dbReference type="GO" id="GO:0006364">
    <property type="term" value="P:rRNA processing"/>
    <property type="evidence" value="ECO:0007669"/>
    <property type="project" value="UniProtKB-UniRule"/>
</dbReference>
<evidence type="ECO:0000256" key="8">
    <source>
        <dbReference type="ARBA" id="ARBA00022884"/>
    </source>
</evidence>
<dbReference type="FunFam" id="1.10.1520.10:FF:000001">
    <property type="entry name" value="Ribonuclease 3"/>
    <property type="match status" value="1"/>
</dbReference>
<dbReference type="SMART" id="SM00535">
    <property type="entry name" value="RIBOc"/>
    <property type="match status" value="1"/>
</dbReference>
<keyword evidence="8 9" id="KW-0694">RNA-binding</keyword>
<keyword evidence="13" id="KW-1185">Reference proteome</keyword>
<feature type="binding site" evidence="9">
    <location>
        <position position="123"/>
    </location>
    <ligand>
        <name>Mg(2+)</name>
        <dbReference type="ChEBI" id="CHEBI:18420"/>
    </ligand>
</feature>
<evidence type="ECO:0000256" key="9">
    <source>
        <dbReference type="HAMAP-Rule" id="MF_00104"/>
    </source>
</evidence>
<sequence length="232" mass="26048">MYSFKDSIVELQNKIGYEFKNQKLIATALTHSSYANENKRVHDNERLEFLGDSVLSLVVSDYIFKYKTKREGQLSKIRSKVVCEESLAVVANKLQLGKYIRLGKGEKAAGGTRRDSILADCVEAIIAAIYLDSDLDNVSKYIISWLEEEIVSTSKVKDINDYKSKLQEEVQKVAGSVLKYSVISEEGLPHEKLFKMGVYLNDELIGTGVGKNKKLAQQNSAKDALENLDKKN</sequence>
<keyword evidence="9" id="KW-0963">Cytoplasm</keyword>
<dbReference type="GO" id="GO:0019843">
    <property type="term" value="F:rRNA binding"/>
    <property type="evidence" value="ECO:0007669"/>
    <property type="project" value="UniProtKB-KW"/>
</dbReference>
<evidence type="ECO:0000256" key="4">
    <source>
        <dbReference type="ARBA" id="ARBA00022664"/>
    </source>
</evidence>
<evidence type="ECO:0000256" key="7">
    <source>
        <dbReference type="ARBA" id="ARBA00022801"/>
    </source>
</evidence>
<evidence type="ECO:0000256" key="5">
    <source>
        <dbReference type="ARBA" id="ARBA00022722"/>
    </source>
</evidence>
<dbReference type="PANTHER" id="PTHR11207">
    <property type="entry name" value="RIBONUCLEASE III"/>
    <property type="match status" value="1"/>
</dbReference>
<evidence type="ECO:0000313" key="12">
    <source>
        <dbReference type="EMBL" id="RDY22058.1"/>
    </source>
</evidence>
<evidence type="ECO:0000256" key="6">
    <source>
        <dbReference type="ARBA" id="ARBA00022759"/>
    </source>
</evidence>
<dbReference type="EC" id="3.1.26.3" evidence="9"/>
<dbReference type="GO" id="GO:0004525">
    <property type="term" value="F:ribonuclease III activity"/>
    <property type="evidence" value="ECO:0007669"/>
    <property type="project" value="UniProtKB-UniRule"/>
</dbReference>
<feature type="domain" description="RNase III" evidence="11">
    <location>
        <begin position="8"/>
        <end position="134"/>
    </location>
</feature>
<comment type="subcellular location">
    <subcellularLocation>
        <location evidence="9">Cytoplasm</location>
    </subcellularLocation>
</comment>
<dbReference type="Pfam" id="PF00035">
    <property type="entry name" value="dsrm"/>
    <property type="match status" value="1"/>
</dbReference>
<proteinExistence type="inferred from homology"/>
<feature type="binding site" evidence="9">
    <location>
        <position position="120"/>
    </location>
    <ligand>
        <name>Mg(2+)</name>
        <dbReference type="ChEBI" id="CHEBI:18420"/>
    </ligand>
</feature>
<feature type="domain" description="DRBM" evidence="10">
    <location>
        <begin position="161"/>
        <end position="230"/>
    </location>
</feature>
<dbReference type="EMBL" id="MBEW02000002">
    <property type="protein sequence ID" value="RDY22058.1"/>
    <property type="molecule type" value="Genomic_DNA"/>
</dbReference>
<name>A0A1C0AGB9_9FIRM</name>
<keyword evidence="9" id="KW-0479">Metal-binding</keyword>
<dbReference type="CDD" id="cd00593">
    <property type="entry name" value="RIBOc"/>
    <property type="match status" value="1"/>
</dbReference>
<evidence type="ECO:0000313" key="13">
    <source>
        <dbReference type="Proteomes" id="UP000093352"/>
    </source>
</evidence>
<keyword evidence="4 9" id="KW-0507">mRNA processing</keyword>
<comment type="cofactor">
    <cofactor evidence="9">
        <name>Mg(2+)</name>
        <dbReference type="ChEBI" id="CHEBI:18420"/>
    </cofactor>
</comment>
<dbReference type="PROSITE" id="PS50137">
    <property type="entry name" value="DS_RBD"/>
    <property type="match status" value="1"/>
</dbReference>
<keyword evidence="3 9" id="KW-0698">rRNA processing</keyword>
<dbReference type="PROSITE" id="PS50142">
    <property type="entry name" value="RNASE_3_2"/>
    <property type="match status" value="1"/>
</dbReference>
<dbReference type="GO" id="GO:0046872">
    <property type="term" value="F:metal ion binding"/>
    <property type="evidence" value="ECO:0007669"/>
    <property type="project" value="UniProtKB-KW"/>
</dbReference>
<accession>A0A1C0AGB9</accession>
<evidence type="ECO:0000256" key="3">
    <source>
        <dbReference type="ARBA" id="ARBA00022552"/>
    </source>
</evidence>
<dbReference type="SUPFAM" id="SSF69065">
    <property type="entry name" value="RNase III domain-like"/>
    <property type="match status" value="1"/>
</dbReference>
<dbReference type="GO" id="GO:0003725">
    <property type="term" value="F:double-stranded RNA binding"/>
    <property type="evidence" value="ECO:0007669"/>
    <property type="project" value="TreeGrafter"/>
</dbReference>
<evidence type="ECO:0000256" key="1">
    <source>
        <dbReference type="ARBA" id="ARBA00000109"/>
    </source>
</evidence>
<dbReference type="HAMAP" id="MF_00104">
    <property type="entry name" value="RNase_III"/>
    <property type="match status" value="1"/>
</dbReference>
<dbReference type="Proteomes" id="UP000093352">
    <property type="component" value="Unassembled WGS sequence"/>
</dbReference>
<protein>
    <recommendedName>
        <fullName evidence="9">Ribonuclease 3</fullName>
        <ecNumber evidence="9">3.1.26.3</ecNumber>
    </recommendedName>
    <alternativeName>
        <fullName evidence="9">Ribonuclease III</fullName>
        <shortName evidence="9">RNase III</shortName>
    </alternativeName>
</protein>
<dbReference type="NCBIfam" id="TIGR02191">
    <property type="entry name" value="RNaseIII"/>
    <property type="match status" value="1"/>
</dbReference>
<comment type="subunit">
    <text evidence="9">Homodimer.</text>
</comment>
<gene>
    <name evidence="9" type="primary">rnc</name>
    <name evidence="12" type="ORF">BBG48_001570</name>
</gene>
<dbReference type="InterPro" id="IPR011907">
    <property type="entry name" value="RNase_III"/>
</dbReference>
<comment type="catalytic activity">
    <reaction evidence="1 9">
        <text>Endonucleolytic cleavage to 5'-phosphomonoester.</text>
        <dbReference type="EC" id="3.1.26.3"/>
    </reaction>
</comment>
<organism evidence="12 13">
    <name type="scientific">Criibacterium bergeronii</name>
    <dbReference type="NCBI Taxonomy" id="1871336"/>
    <lineage>
        <taxon>Bacteria</taxon>
        <taxon>Bacillati</taxon>
        <taxon>Bacillota</taxon>
        <taxon>Clostridia</taxon>
        <taxon>Peptostreptococcales</taxon>
        <taxon>Filifactoraceae</taxon>
        <taxon>Criibacterium</taxon>
    </lineage>
</organism>
<dbReference type="InterPro" id="IPR000999">
    <property type="entry name" value="RNase_III_dom"/>
</dbReference>
<keyword evidence="9" id="KW-0699">rRNA-binding</keyword>
<comment type="function">
    <text evidence="9">Digests double-stranded RNA. Involved in the processing of primary rRNA transcript to yield the immediate precursors to the large and small rRNAs (23S and 16S). Processes some mRNAs, and tRNAs when they are encoded in the rRNA operon. Processes pre-crRNA and tracrRNA of type II CRISPR loci if present in the organism.</text>
</comment>
<dbReference type="GO" id="GO:0005737">
    <property type="term" value="C:cytoplasm"/>
    <property type="evidence" value="ECO:0007669"/>
    <property type="project" value="UniProtKB-SubCell"/>
</dbReference>
<dbReference type="GO" id="GO:0008033">
    <property type="term" value="P:tRNA processing"/>
    <property type="evidence" value="ECO:0007669"/>
    <property type="project" value="UniProtKB-KW"/>
</dbReference>
<dbReference type="Gene3D" id="3.30.160.20">
    <property type="match status" value="1"/>
</dbReference>
<keyword evidence="9" id="KW-0460">Magnesium</keyword>
<comment type="caution">
    <text evidence="12">The sequence shown here is derived from an EMBL/GenBank/DDBJ whole genome shotgun (WGS) entry which is preliminary data.</text>
</comment>
<feature type="binding site" evidence="9">
    <location>
        <position position="48"/>
    </location>
    <ligand>
        <name>Mg(2+)</name>
        <dbReference type="ChEBI" id="CHEBI:18420"/>
    </ligand>
</feature>
<keyword evidence="7 9" id="KW-0378">Hydrolase</keyword>
<dbReference type="PANTHER" id="PTHR11207:SF0">
    <property type="entry name" value="RIBONUCLEASE 3"/>
    <property type="match status" value="1"/>
</dbReference>